<organism evidence="1 2">
    <name type="scientific">Faecalicatena contorta</name>
    <dbReference type="NCBI Taxonomy" id="39482"/>
    <lineage>
        <taxon>Bacteria</taxon>
        <taxon>Bacillati</taxon>
        <taxon>Bacillota</taxon>
        <taxon>Clostridia</taxon>
        <taxon>Lachnospirales</taxon>
        <taxon>Lachnospiraceae</taxon>
        <taxon>Faecalicatena</taxon>
    </lineage>
</organism>
<evidence type="ECO:0000313" key="1">
    <source>
        <dbReference type="EMBL" id="CUN87633.1"/>
    </source>
</evidence>
<dbReference type="Proteomes" id="UP000095544">
    <property type="component" value="Unassembled WGS sequence"/>
</dbReference>
<evidence type="ECO:0000313" key="2">
    <source>
        <dbReference type="Proteomes" id="UP000095544"/>
    </source>
</evidence>
<dbReference type="AlphaFoldDB" id="A0A174AHG2"/>
<gene>
    <name evidence="1" type="ORF">ERS852491_00725</name>
</gene>
<sequence length="85" mass="9885">MNKIEDLIIDALQADDYKLRIRFLVAGLMSCESNDTPEKIKKNNEWLHDIIAFIDSYHNDDQEINAFLCKISESINSYLNYSPES</sequence>
<accession>A0A174AHG2</accession>
<proteinExistence type="predicted"/>
<dbReference type="EMBL" id="CYZU01000004">
    <property type="protein sequence ID" value="CUN87633.1"/>
    <property type="molecule type" value="Genomic_DNA"/>
</dbReference>
<dbReference type="STRING" id="39482.ERS852491_00725"/>
<reference evidence="1 2" key="1">
    <citation type="submission" date="2015-09" db="EMBL/GenBank/DDBJ databases">
        <authorList>
            <consortium name="Pathogen Informatics"/>
        </authorList>
    </citation>
    <scope>NUCLEOTIDE SEQUENCE [LARGE SCALE GENOMIC DNA]</scope>
    <source>
        <strain evidence="1 2">2789STDY5834876</strain>
    </source>
</reference>
<dbReference type="RefSeq" id="WP_055151161.1">
    <property type="nucleotide sequence ID" value="NZ_CYZU01000004.1"/>
</dbReference>
<name>A0A174AHG2_9FIRM</name>
<protein>
    <submittedName>
        <fullName evidence="1">Uncharacterized protein</fullName>
    </submittedName>
</protein>